<dbReference type="Proteomes" id="UP001162483">
    <property type="component" value="Unassembled WGS sequence"/>
</dbReference>
<protein>
    <submittedName>
        <fullName evidence="2">Uncharacterized protein</fullName>
    </submittedName>
</protein>
<reference evidence="2" key="1">
    <citation type="submission" date="2023-05" db="EMBL/GenBank/DDBJ databases">
        <authorList>
            <person name="Stuckert A."/>
        </authorList>
    </citation>
    <scope>NUCLEOTIDE SEQUENCE</scope>
</reference>
<feature type="region of interest" description="Disordered" evidence="1">
    <location>
        <begin position="19"/>
        <end position="40"/>
    </location>
</feature>
<dbReference type="EMBL" id="CATNWA010019828">
    <property type="protein sequence ID" value="CAI9615206.1"/>
    <property type="molecule type" value="Genomic_DNA"/>
</dbReference>
<evidence type="ECO:0000313" key="2">
    <source>
        <dbReference type="EMBL" id="CAI9615206.1"/>
    </source>
</evidence>
<evidence type="ECO:0000313" key="3">
    <source>
        <dbReference type="Proteomes" id="UP001162483"/>
    </source>
</evidence>
<proteinExistence type="predicted"/>
<comment type="caution">
    <text evidence="2">The sequence shown here is derived from an EMBL/GenBank/DDBJ whole genome shotgun (WGS) entry which is preliminary data.</text>
</comment>
<sequence>MAVRISGFCSNRQLEPTRISKGECHQHTEDHQYGSKSFHE</sequence>
<organism evidence="2 3">
    <name type="scientific">Staurois parvus</name>
    <dbReference type="NCBI Taxonomy" id="386267"/>
    <lineage>
        <taxon>Eukaryota</taxon>
        <taxon>Metazoa</taxon>
        <taxon>Chordata</taxon>
        <taxon>Craniata</taxon>
        <taxon>Vertebrata</taxon>
        <taxon>Euteleostomi</taxon>
        <taxon>Amphibia</taxon>
        <taxon>Batrachia</taxon>
        <taxon>Anura</taxon>
        <taxon>Neobatrachia</taxon>
        <taxon>Ranoidea</taxon>
        <taxon>Ranidae</taxon>
        <taxon>Staurois</taxon>
    </lineage>
</organism>
<gene>
    <name evidence="2" type="ORF">SPARVUS_LOCUS15191316</name>
</gene>
<keyword evidence="3" id="KW-1185">Reference proteome</keyword>
<accession>A0ABN9H0G8</accession>
<name>A0ABN9H0G8_9NEOB</name>
<evidence type="ECO:0000256" key="1">
    <source>
        <dbReference type="SAM" id="MobiDB-lite"/>
    </source>
</evidence>